<dbReference type="EMBL" id="BKCG01000003">
    <property type="protein sequence ID" value="GER59334.1"/>
    <property type="molecule type" value="Genomic_DNA"/>
</dbReference>
<feature type="signal peptide" evidence="2">
    <location>
        <begin position="1"/>
        <end position="20"/>
    </location>
</feature>
<dbReference type="Pfam" id="PF18962">
    <property type="entry name" value="Por_Secre_tail"/>
    <property type="match status" value="1"/>
</dbReference>
<dbReference type="AlphaFoldDB" id="A0A5J4IWF1"/>
<dbReference type="Proteomes" id="UP000326509">
    <property type="component" value="Unassembled WGS sequence"/>
</dbReference>
<dbReference type="InterPro" id="IPR036278">
    <property type="entry name" value="Sialidase_sf"/>
</dbReference>
<feature type="chain" id="PRO_5023865731" description="Secretion system C-terminal sorting domain-containing protein" evidence="2">
    <location>
        <begin position="21"/>
        <end position="528"/>
    </location>
</feature>
<reference evidence="4 5" key="1">
    <citation type="submission" date="2019-08" db="EMBL/GenBank/DDBJ databases">
        <title>Draft genome sequence of Ulvibacter marinus type strain NBRC 109484.</title>
        <authorList>
            <person name="Kawano K."/>
            <person name="Ushijima N."/>
            <person name="Kihara M."/>
            <person name="Itoh H."/>
        </authorList>
    </citation>
    <scope>NUCLEOTIDE SEQUENCE [LARGE SCALE GENOMIC DNA]</scope>
    <source>
        <strain evidence="4 5">NBRC 109484</strain>
    </source>
</reference>
<evidence type="ECO:0000313" key="4">
    <source>
        <dbReference type="EMBL" id="GER59334.1"/>
    </source>
</evidence>
<feature type="domain" description="Secretion system C-terminal sorting" evidence="3">
    <location>
        <begin position="456"/>
        <end position="526"/>
    </location>
</feature>
<dbReference type="SUPFAM" id="SSF50939">
    <property type="entry name" value="Sialidases"/>
    <property type="match status" value="1"/>
</dbReference>
<organism evidence="4 5">
    <name type="scientific">Patiriisocius marinus</name>
    <dbReference type="NCBI Taxonomy" id="1397112"/>
    <lineage>
        <taxon>Bacteria</taxon>
        <taxon>Pseudomonadati</taxon>
        <taxon>Bacteroidota</taxon>
        <taxon>Flavobacteriia</taxon>
        <taxon>Flavobacteriales</taxon>
        <taxon>Flavobacteriaceae</taxon>
        <taxon>Patiriisocius</taxon>
    </lineage>
</organism>
<dbReference type="CDD" id="cd15482">
    <property type="entry name" value="Sialidase_non-viral"/>
    <property type="match status" value="1"/>
</dbReference>
<evidence type="ECO:0000256" key="1">
    <source>
        <dbReference type="ARBA" id="ARBA00022729"/>
    </source>
</evidence>
<dbReference type="InterPro" id="IPR026444">
    <property type="entry name" value="Secre_tail"/>
</dbReference>
<proteinExistence type="predicted"/>
<keyword evidence="1 2" id="KW-0732">Signal</keyword>
<comment type="caution">
    <text evidence="4">The sequence shown here is derived from an EMBL/GenBank/DDBJ whole genome shotgun (WGS) entry which is preliminary data.</text>
</comment>
<evidence type="ECO:0000259" key="3">
    <source>
        <dbReference type="Pfam" id="PF18962"/>
    </source>
</evidence>
<evidence type="ECO:0000313" key="5">
    <source>
        <dbReference type="Proteomes" id="UP000326509"/>
    </source>
</evidence>
<sequence>MCKRHYLVVFFIFCLNVANAQNLNISTDPVFEGEPFMAINPLDTNHIIVAWMGWVNVSEKIKIKSRASFDGGATWSEIVTLDHAVAGNTSADCSIAFAPNGTVYISYIDSTGTDSSPILGGVYLSKSQDNGLTFSAPSEVLNINVDPDRIPVDRPWMVVDTSSGPNSGTIYITTMNVSGAAPSYHPYVSISNDGGTTFNWQELDAPNWLSGDLISRPMPTPSVTSAGEFLAVYPSYVPSQNLLPQFVLVSSSDAGTTLNHNMVFAEVVDSSNDPLPKKGYLLRSNPSNPNNSVFVYLSEIEGDLDVMLRETLDGGLTWGSAVRVNDDVVSNGKMQDLLWADFNNSGDLIVSWRDRRNSDGATYETASEIWAAFRGEGANEFEANFQVTDQTVPYESVLAAAGNDFMNIQLEGTIVHTIWGDPRNGNLTIWYQKTTTDGTILNTQEITSESIPEIIVYPNPSEGFVSFKLTETLLEINLFSQNGAHLYSKDNFEGLIDVSLDLTTFPSGIYYVELKSAEGTSTKKIIKK</sequence>
<keyword evidence="5" id="KW-1185">Reference proteome</keyword>
<dbReference type="NCBIfam" id="TIGR04183">
    <property type="entry name" value="Por_Secre_tail"/>
    <property type="match status" value="1"/>
</dbReference>
<dbReference type="OrthoDB" id="9762009at2"/>
<name>A0A5J4IWF1_9FLAO</name>
<dbReference type="RefSeq" id="WP_151673545.1">
    <property type="nucleotide sequence ID" value="NZ_BKCG01000003.1"/>
</dbReference>
<protein>
    <recommendedName>
        <fullName evidence="3">Secretion system C-terminal sorting domain-containing protein</fullName>
    </recommendedName>
</protein>
<evidence type="ECO:0000256" key="2">
    <source>
        <dbReference type="SAM" id="SignalP"/>
    </source>
</evidence>
<dbReference type="Gene3D" id="2.120.10.10">
    <property type="match status" value="1"/>
</dbReference>
<gene>
    <name evidence="4" type="ORF">ULMA_14420</name>
</gene>
<accession>A0A5J4IWF1</accession>